<keyword evidence="5" id="KW-1185">Reference proteome</keyword>
<dbReference type="CDD" id="cd01065">
    <property type="entry name" value="NAD_bind_Shikimate_DH"/>
    <property type="match status" value="1"/>
</dbReference>
<name>A0A087VU83_9BIFI</name>
<dbReference type="GO" id="GO:0009423">
    <property type="term" value="P:chorismate biosynthetic process"/>
    <property type="evidence" value="ECO:0007669"/>
    <property type="project" value="TreeGrafter"/>
</dbReference>
<dbReference type="EC" id="1.1.1.25" evidence="4"/>
<dbReference type="GO" id="GO:0004764">
    <property type="term" value="F:shikimate 3-dehydrogenase (NADP+) activity"/>
    <property type="evidence" value="ECO:0007669"/>
    <property type="project" value="UniProtKB-EC"/>
</dbReference>
<proteinExistence type="predicted"/>
<dbReference type="EMBL" id="CP006018">
    <property type="protein sequence ID" value="AIC91917.1"/>
    <property type="molecule type" value="Genomic_DNA"/>
</dbReference>
<dbReference type="PANTHER" id="PTHR21089:SF1">
    <property type="entry name" value="BIFUNCTIONAL 3-DEHYDROQUINATE DEHYDRATASE_SHIKIMATE DEHYDROGENASE, CHLOROPLASTIC"/>
    <property type="match status" value="1"/>
</dbReference>
<accession>A0A087VU83</accession>
<dbReference type="InterPro" id="IPR013708">
    <property type="entry name" value="Shikimate_DH-bd_N"/>
</dbReference>
<dbReference type="InterPro" id="IPR022893">
    <property type="entry name" value="Shikimate_DH_fam"/>
</dbReference>
<keyword evidence="4" id="KW-0808">Transferase</keyword>
<keyword evidence="2" id="KW-0057">Aromatic amino acid biosynthesis</keyword>
<dbReference type="SUPFAM" id="SSF51735">
    <property type="entry name" value="NAD(P)-binding Rossmann-fold domains"/>
    <property type="match status" value="1"/>
</dbReference>
<sequence length="328" mass="35103">MDQTVRRCAVLGDPIDHSLSPVLHRAAYRALGLEGWRYDRIRVGHGSLPTFWESLDPTWAGLSLTMPLKKAINQMGTAADHWSGVLGVSNTAVLSWSQANRKGGGPAVSLTNTDVEGIVCAFKEAEGSLKDPDQSIGIIKSVSTGTMPPQPGKQLRALILGNGNTAESALCALGFLGVVHIDLVARRPDATGRLIDLAKELNISVGAPHGMDDSDCVSDLLCQADLVVSALPAHAADPMADLLDSRSNRHSQQSAGLSKAPHLLLDVAYDPRPSRLTQAWKNRTGGRAISGDRMLLYQAVRQVAQMTGQPLESIPVKAMDRALKEEMQ</sequence>
<dbReference type="Gene3D" id="3.40.50.720">
    <property type="entry name" value="NAD(P)-binding Rossmann-like Domain"/>
    <property type="match status" value="1"/>
</dbReference>
<dbReference type="Gene3D" id="3.40.50.10860">
    <property type="entry name" value="Leucine Dehydrogenase, chain A, domain 1"/>
    <property type="match status" value="1"/>
</dbReference>
<dbReference type="AlphaFoldDB" id="A0A087VU83"/>
<dbReference type="EC" id="2.5.1.19" evidence="4"/>
<evidence type="ECO:0000256" key="1">
    <source>
        <dbReference type="ARBA" id="ARBA00004871"/>
    </source>
</evidence>
<dbReference type="GO" id="GO:0005829">
    <property type="term" value="C:cytosol"/>
    <property type="evidence" value="ECO:0007669"/>
    <property type="project" value="TreeGrafter"/>
</dbReference>
<dbReference type="HOGENOM" id="CLU_044063_0_0_11"/>
<organism evidence="4 5">
    <name type="scientific">Bifidobacterium [indicum] DSM 20214 = LMG 11587</name>
    <dbReference type="NCBI Taxonomy" id="1341694"/>
    <lineage>
        <taxon>Bacteria</taxon>
        <taxon>Bacillati</taxon>
        <taxon>Actinomycetota</taxon>
        <taxon>Actinomycetes</taxon>
        <taxon>Bifidobacteriales</taxon>
        <taxon>Bifidobacteriaceae</taxon>
        <taxon>Bifidobacterium</taxon>
    </lineage>
</organism>
<dbReference type="SUPFAM" id="SSF53223">
    <property type="entry name" value="Aminoacid dehydrogenase-like, N-terminal domain"/>
    <property type="match status" value="1"/>
</dbReference>
<dbReference type="GO" id="GO:0003866">
    <property type="term" value="F:3-phosphoshikimate 1-carboxyvinyltransferase activity"/>
    <property type="evidence" value="ECO:0007669"/>
    <property type="project" value="UniProtKB-EC"/>
</dbReference>
<evidence type="ECO:0000259" key="3">
    <source>
        <dbReference type="Pfam" id="PF08501"/>
    </source>
</evidence>
<reference evidence="4 5" key="1">
    <citation type="journal article" date="2014" name="Appl. Environ. Microbiol.">
        <title>Genomic encyclopedia of type strains of the genus Bifidobacterium.</title>
        <authorList>
            <person name="Milani C."/>
            <person name="Lugli G.A."/>
            <person name="Duranti S."/>
            <person name="Turroni F."/>
            <person name="Bottacini F."/>
            <person name="Mangifesta M."/>
            <person name="Sanchez B."/>
            <person name="Viappiani A."/>
            <person name="Mancabelli L."/>
            <person name="Taminiau B."/>
            <person name="Delcenserie V."/>
            <person name="Barrangou R."/>
            <person name="Margolles A."/>
            <person name="van Sinderen D."/>
            <person name="Ventura M."/>
        </authorList>
    </citation>
    <scope>NUCLEOTIDE SEQUENCE [LARGE SCALE GENOMIC DNA]</scope>
    <source>
        <strain evidence="4 5">LMG 11587</strain>
    </source>
</reference>
<evidence type="ECO:0000313" key="5">
    <source>
        <dbReference type="Proteomes" id="UP000028569"/>
    </source>
</evidence>
<dbReference type="GO" id="GO:0003856">
    <property type="term" value="F:3-dehydroquinate synthase activity"/>
    <property type="evidence" value="ECO:0007669"/>
    <property type="project" value="UniProtKB-EC"/>
</dbReference>
<keyword evidence="4" id="KW-0456">Lyase</keyword>
<dbReference type="GO" id="GO:0009073">
    <property type="term" value="P:aromatic amino acid family biosynthetic process"/>
    <property type="evidence" value="ECO:0007669"/>
    <property type="project" value="UniProtKB-KW"/>
</dbReference>
<comment type="pathway">
    <text evidence="1">Metabolic intermediate biosynthesis; chorismate biosynthesis; chorismate from D-erythrose 4-phosphate and phosphoenolpyruvate: step 4/7.</text>
</comment>
<keyword evidence="4" id="KW-0560">Oxidoreductase</keyword>
<feature type="domain" description="Shikimate dehydrogenase substrate binding N-terminal" evidence="3">
    <location>
        <begin position="10"/>
        <end position="91"/>
    </location>
</feature>
<protein>
    <submittedName>
        <fullName evidence="4">Shikimate 5-dehydrogenase</fullName>
        <ecNumber evidence="4">1.1.1.25</ecNumber>
        <ecNumber evidence="4">2.5.1.19</ecNumber>
        <ecNumber evidence="4">2.7.1.71</ecNumber>
        <ecNumber evidence="4">4.2.1.10</ecNumber>
        <ecNumber evidence="4">4.2.3.4</ecNumber>
    </submittedName>
</protein>
<dbReference type="EC" id="4.2.1.10" evidence="4"/>
<dbReference type="OrthoDB" id="9776868at2"/>
<dbReference type="Proteomes" id="UP000028569">
    <property type="component" value="Chromosome"/>
</dbReference>
<dbReference type="EC" id="2.7.1.71" evidence="4"/>
<dbReference type="InterPro" id="IPR036291">
    <property type="entry name" value="NAD(P)-bd_dom_sf"/>
</dbReference>
<dbReference type="InterPro" id="IPR046346">
    <property type="entry name" value="Aminoacid_DH-like_N_sf"/>
</dbReference>
<dbReference type="Pfam" id="PF08501">
    <property type="entry name" value="Shikimate_dh_N"/>
    <property type="match status" value="1"/>
</dbReference>
<evidence type="ECO:0000313" key="4">
    <source>
        <dbReference type="EMBL" id="AIC91917.1"/>
    </source>
</evidence>
<dbReference type="GO" id="GO:0003855">
    <property type="term" value="F:3-dehydroquinate dehydratase activity"/>
    <property type="evidence" value="ECO:0007669"/>
    <property type="project" value="UniProtKB-EC"/>
</dbReference>
<dbReference type="RefSeq" id="WP_033490100.1">
    <property type="nucleotide sequence ID" value="NZ_CP006018.1"/>
</dbReference>
<dbReference type="GO" id="GO:0050661">
    <property type="term" value="F:NADP binding"/>
    <property type="evidence" value="ECO:0007669"/>
    <property type="project" value="TreeGrafter"/>
</dbReference>
<evidence type="ECO:0000256" key="2">
    <source>
        <dbReference type="ARBA" id="ARBA00023141"/>
    </source>
</evidence>
<keyword evidence="2" id="KW-0028">Amino-acid biosynthesis</keyword>
<dbReference type="PANTHER" id="PTHR21089">
    <property type="entry name" value="SHIKIMATE DEHYDROGENASE"/>
    <property type="match status" value="1"/>
</dbReference>
<gene>
    <name evidence="4" type="ORF">BINDI_0641</name>
</gene>
<dbReference type="EC" id="4.2.3.4" evidence="4"/>
<dbReference type="GO" id="GO:0019632">
    <property type="term" value="P:shikimate metabolic process"/>
    <property type="evidence" value="ECO:0007669"/>
    <property type="project" value="TreeGrafter"/>
</dbReference>
<dbReference type="KEGG" id="bii:BINDI_0641"/>
<dbReference type="GO" id="GO:0004765">
    <property type="term" value="F:shikimate kinase activity"/>
    <property type="evidence" value="ECO:0007669"/>
    <property type="project" value="UniProtKB-EC"/>
</dbReference>